<comment type="similarity">
    <text evidence="1">Belongs to the NPR2 family.</text>
</comment>
<reference evidence="2" key="1">
    <citation type="submission" date="2020-11" db="EMBL/GenBank/DDBJ databases">
        <authorList>
            <person name="Tran Van P."/>
        </authorList>
    </citation>
    <scope>NUCLEOTIDE SEQUENCE</scope>
</reference>
<gene>
    <name evidence="2" type="ORF">TDIB3V08_LOCUS11499</name>
</gene>
<proteinExistence type="inferred from homology"/>
<dbReference type="GO" id="GO:1990130">
    <property type="term" value="C:GATOR1 complex"/>
    <property type="evidence" value="ECO:0007669"/>
    <property type="project" value="TreeGrafter"/>
</dbReference>
<dbReference type="GO" id="GO:1904262">
    <property type="term" value="P:negative regulation of TORC1 signaling"/>
    <property type="evidence" value="ECO:0007669"/>
    <property type="project" value="TreeGrafter"/>
</dbReference>
<organism evidence="2">
    <name type="scientific">Timema douglasi</name>
    <name type="common">Walking stick</name>
    <dbReference type="NCBI Taxonomy" id="61478"/>
    <lineage>
        <taxon>Eukaryota</taxon>
        <taxon>Metazoa</taxon>
        <taxon>Ecdysozoa</taxon>
        <taxon>Arthropoda</taxon>
        <taxon>Hexapoda</taxon>
        <taxon>Insecta</taxon>
        <taxon>Pterygota</taxon>
        <taxon>Neoptera</taxon>
        <taxon>Polyneoptera</taxon>
        <taxon>Phasmatodea</taxon>
        <taxon>Timematodea</taxon>
        <taxon>Timematoidea</taxon>
        <taxon>Timematidae</taxon>
        <taxon>Timema</taxon>
    </lineage>
</organism>
<evidence type="ECO:0000313" key="2">
    <source>
        <dbReference type="EMBL" id="CAD7205347.1"/>
    </source>
</evidence>
<accession>A0A7R8ZDD1</accession>
<dbReference type="GO" id="GO:0005774">
    <property type="term" value="C:vacuolar membrane"/>
    <property type="evidence" value="ECO:0007669"/>
    <property type="project" value="TreeGrafter"/>
</dbReference>
<dbReference type="Pfam" id="PF06218">
    <property type="entry name" value="NPR2"/>
    <property type="match status" value="2"/>
</dbReference>
<dbReference type="EMBL" id="OA574846">
    <property type="protein sequence ID" value="CAD7205347.1"/>
    <property type="molecule type" value="Genomic_DNA"/>
</dbReference>
<dbReference type="PANTHER" id="PTHR12991:SF10">
    <property type="entry name" value="GATOR COMPLEX PROTEIN NPRL2"/>
    <property type="match status" value="1"/>
</dbReference>
<evidence type="ECO:0000256" key="1">
    <source>
        <dbReference type="ARBA" id="ARBA00008433"/>
    </source>
</evidence>
<dbReference type="GO" id="GO:0034198">
    <property type="term" value="P:cellular response to amino acid starvation"/>
    <property type="evidence" value="ECO:0007669"/>
    <property type="project" value="TreeGrafter"/>
</dbReference>
<name>A0A7R8ZDD1_TIMDO</name>
<protein>
    <recommendedName>
        <fullName evidence="3">Nitrogen permease regulator 2-like protein</fullName>
    </recommendedName>
</protein>
<dbReference type="InterPro" id="IPR009348">
    <property type="entry name" value="NPR2-like"/>
</dbReference>
<dbReference type="AlphaFoldDB" id="A0A7R8ZDD1"/>
<evidence type="ECO:0008006" key="3">
    <source>
        <dbReference type="Google" id="ProtNLM"/>
    </source>
</evidence>
<dbReference type="GO" id="GO:0010508">
    <property type="term" value="P:positive regulation of autophagy"/>
    <property type="evidence" value="ECO:0007669"/>
    <property type="project" value="TreeGrafter"/>
</dbReference>
<sequence length="385" mass="43470">MNEEDQSFEGCGGEGPLRCIFLCEFHPIAGPKITCQVPNSYISKDMFDAVSVYIIPKAAQLQRSIITVTLHDSKILGFPIRIDNKKYARNAFHFNLCFVCDAWTRSVPYETVVKKLSDYLVNIERSSGALRITMELESHFLSEAGGQIEAGKSHLPVMFKQVIQDLNVHKMCTLTEGTTTTHLKLTRLVQDPEPVLDHQVPVFLEDQGSFQAEQWDLTTNQVLPYIDGFNHVSRIAAEADVDINLVKACVQNLVWVLATLVSLRQPPVLRDIFRVYSGMTYGTSVRDLCVRLNPHPLRINERKLVQFGMLEGLIRRVYKYPVYLSELDTNEEEEVDTGEEGSVTSIQRQFTGLSSMDEICCSLGVSNQHLENQVEGDPSVLVIWK</sequence>
<dbReference type="PANTHER" id="PTHR12991">
    <property type="entry name" value="NITROGEN PERMEASE REGULATOR 2/TUMOR SUPPRESSOR CANDIDATE 4"/>
    <property type="match status" value="1"/>
</dbReference>
<dbReference type="GO" id="GO:0005096">
    <property type="term" value="F:GTPase activator activity"/>
    <property type="evidence" value="ECO:0007669"/>
    <property type="project" value="TreeGrafter"/>
</dbReference>